<organism evidence="2 3">
    <name type="scientific">Favolaschia claudopus</name>
    <dbReference type="NCBI Taxonomy" id="2862362"/>
    <lineage>
        <taxon>Eukaryota</taxon>
        <taxon>Fungi</taxon>
        <taxon>Dikarya</taxon>
        <taxon>Basidiomycota</taxon>
        <taxon>Agaricomycotina</taxon>
        <taxon>Agaricomycetes</taxon>
        <taxon>Agaricomycetidae</taxon>
        <taxon>Agaricales</taxon>
        <taxon>Marasmiineae</taxon>
        <taxon>Mycenaceae</taxon>
        <taxon>Favolaschia</taxon>
    </lineage>
</organism>
<name>A0AAW0A520_9AGAR</name>
<reference evidence="2 3" key="1">
    <citation type="journal article" date="2024" name="J Genomics">
        <title>Draft genome sequencing and assembly of Favolaschia claudopus CIRM-BRFM 2984 isolated from oak limbs.</title>
        <authorList>
            <person name="Navarro D."/>
            <person name="Drula E."/>
            <person name="Chaduli D."/>
            <person name="Cazenave R."/>
            <person name="Ahrendt S."/>
            <person name="Wang J."/>
            <person name="Lipzen A."/>
            <person name="Daum C."/>
            <person name="Barry K."/>
            <person name="Grigoriev I.V."/>
            <person name="Favel A."/>
            <person name="Rosso M.N."/>
            <person name="Martin F."/>
        </authorList>
    </citation>
    <scope>NUCLEOTIDE SEQUENCE [LARGE SCALE GENOMIC DNA]</scope>
    <source>
        <strain evidence="2 3">CIRM-BRFM 2984</strain>
    </source>
</reference>
<keyword evidence="3" id="KW-1185">Reference proteome</keyword>
<dbReference type="EMBL" id="JAWWNJ010000084">
    <property type="protein sequence ID" value="KAK7001132.1"/>
    <property type="molecule type" value="Genomic_DNA"/>
</dbReference>
<feature type="compositionally biased region" description="Low complexity" evidence="1">
    <location>
        <begin position="24"/>
        <end position="34"/>
    </location>
</feature>
<gene>
    <name evidence="2" type="ORF">R3P38DRAFT_3284444</name>
</gene>
<accession>A0AAW0A520</accession>
<dbReference type="AlphaFoldDB" id="A0AAW0A520"/>
<proteinExistence type="predicted"/>
<sequence length="189" mass="20302">MPSNDDSAPHPQHTRRGRLPCLLSPPTTTTTTTTTTSTMHLVIAVALTVPVAAAAVAPPPSPAKHPYRFLNTATDVLVATTTTTTTAALARHRGAFWASWMRGLGWILGTAEQFVWENERESDERCVDYDYAASSLITITTTTIASTGAASVAISSGVVPDELVSSRILSLTTRRILSKFPSPAVVYWY</sequence>
<evidence type="ECO:0000313" key="2">
    <source>
        <dbReference type="EMBL" id="KAK7001132.1"/>
    </source>
</evidence>
<dbReference type="Proteomes" id="UP001362999">
    <property type="component" value="Unassembled WGS sequence"/>
</dbReference>
<protein>
    <submittedName>
        <fullName evidence="2">Uncharacterized protein</fullName>
    </submittedName>
</protein>
<feature type="non-terminal residue" evidence="2">
    <location>
        <position position="189"/>
    </location>
</feature>
<feature type="region of interest" description="Disordered" evidence="1">
    <location>
        <begin position="1"/>
        <end position="34"/>
    </location>
</feature>
<comment type="caution">
    <text evidence="2">The sequence shown here is derived from an EMBL/GenBank/DDBJ whole genome shotgun (WGS) entry which is preliminary data.</text>
</comment>
<evidence type="ECO:0000313" key="3">
    <source>
        <dbReference type="Proteomes" id="UP001362999"/>
    </source>
</evidence>
<evidence type="ECO:0000256" key="1">
    <source>
        <dbReference type="SAM" id="MobiDB-lite"/>
    </source>
</evidence>